<dbReference type="EMBL" id="JAVFWL010000003">
    <property type="protein sequence ID" value="KAK6746232.1"/>
    <property type="molecule type" value="Genomic_DNA"/>
</dbReference>
<reference evidence="3 4" key="1">
    <citation type="submission" date="2023-08" db="EMBL/GenBank/DDBJ databases">
        <title>A Necator americanus chromosomal reference genome.</title>
        <authorList>
            <person name="Ilik V."/>
            <person name="Petrzelkova K.J."/>
            <person name="Pardy F."/>
            <person name="Fuh T."/>
            <person name="Niatou-Singa F.S."/>
            <person name="Gouil Q."/>
            <person name="Baker L."/>
            <person name="Ritchie M.E."/>
            <person name="Jex A.R."/>
            <person name="Gazzola D."/>
            <person name="Li H."/>
            <person name="Toshio Fujiwara R."/>
            <person name="Zhan B."/>
            <person name="Aroian R.V."/>
            <person name="Pafco B."/>
            <person name="Schwarz E.M."/>
        </authorList>
    </citation>
    <scope>NUCLEOTIDE SEQUENCE [LARGE SCALE GENOMIC DNA]</scope>
    <source>
        <strain evidence="3 4">Aroian</strain>
        <tissue evidence="3">Whole animal</tissue>
    </source>
</reference>
<feature type="domain" description="EB" evidence="2">
    <location>
        <begin position="161"/>
        <end position="199"/>
    </location>
</feature>
<evidence type="ECO:0000313" key="4">
    <source>
        <dbReference type="Proteomes" id="UP001303046"/>
    </source>
</evidence>
<organism evidence="3 4">
    <name type="scientific">Necator americanus</name>
    <name type="common">Human hookworm</name>
    <dbReference type="NCBI Taxonomy" id="51031"/>
    <lineage>
        <taxon>Eukaryota</taxon>
        <taxon>Metazoa</taxon>
        <taxon>Ecdysozoa</taxon>
        <taxon>Nematoda</taxon>
        <taxon>Chromadorea</taxon>
        <taxon>Rhabditida</taxon>
        <taxon>Rhabditina</taxon>
        <taxon>Rhabditomorpha</taxon>
        <taxon>Strongyloidea</taxon>
        <taxon>Ancylostomatidae</taxon>
        <taxon>Bunostominae</taxon>
        <taxon>Necator</taxon>
    </lineage>
</organism>
<name>A0ABR1D7J2_NECAM</name>
<accession>A0ABR1D7J2</accession>
<feature type="signal peptide" evidence="1">
    <location>
        <begin position="1"/>
        <end position="17"/>
    </location>
</feature>
<feature type="chain" id="PRO_5046539116" description="EB domain-containing protein" evidence="1">
    <location>
        <begin position="18"/>
        <end position="219"/>
    </location>
</feature>
<sequence length="219" mass="23316">MLIPIIYVVCIVSEALGIIPMFGKCNFASNCEKGTTCRFEICLPQADPVPIYAYNLMDGEEKSLEPPKKATSPLPLPIGLRKALQNSMQQNSPPVETIHNVLIQAPSYSAPGETLLKPCPVGCLSCVLGRCECSAVDGNPSARCPSFSQLRSQPAVKPISNQAFPGEPCEPSTECTGGSACVRDRCECPPELLASGQVCVSPAILGLPHRGLPGYHYNS</sequence>
<evidence type="ECO:0000259" key="2">
    <source>
        <dbReference type="Pfam" id="PF01683"/>
    </source>
</evidence>
<dbReference type="Pfam" id="PF01683">
    <property type="entry name" value="EB"/>
    <property type="match status" value="1"/>
</dbReference>
<dbReference type="InterPro" id="IPR006149">
    <property type="entry name" value="EB_dom"/>
</dbReference>
<proteinExistence type="predicted"/>
<protein>
    <recommendedName>
        <fullName evidence="2">EB domain-containing protein</fullName>
    </recommendedName>
</protein>
<evidence type="ECO:0000313" key="3">
    <source>
        <dbReference type="EMBL" id="KAK6746232.1"/>
    </source>
</evidence>
<dbReference type="Proteomes" id="UP001303046">
    <property type="component" value="Unassembled WGS sequence"/>
</dbReference>
<comment type="caution">
    <text evidence="3">The sequence shown here is derived from an EMBL/GenBank/DDBJ whole genome shotgun (WGS) entry which is preliminary data.</text>
</comment>
<keyword evidence="4" id="KW-1185">Reference proteome</keyword>
<evidence type="ECO:0000256" key="1">
    <source>
        <dbReference type="SAM" id="SignalP"/>
    </source>
</evidence>
<gene>
    <name evidence="3" type="primary">Necator_chrIII.g13150</name>
    <name evidence="3" type="ORF">RB195_012383</name>
</gene>
<keyword evidence="1" id="KW-0732">Signal</keyword>